<feature type="compositionally biased region" description="Low complexity" evidence="1">
    <location>
        <begin position="308"/>
        <end position="332"/>
    </location>
</feature>
<keyword evidence="3" id="KW-1185">Reference proteome</keyword>
<dbReference type="RefSeq" id="XP_044543022.1">
    <property type="nucleotide sequence ID" value="XM_044687421.1"/>
</dbReference>
<protein>
    <submittedName>
        <fullName evidence="2">Uncharacterized protein</fullName>
    </submittedName>
</protein>
<sequence length="380" mass="42532">MHLPQPLLSFPHQQQQQQQQYPLEYSTPIRDQQQPLYNNNCNEKDSFHHPHSLLVWATHDLTSMSLCSSMSASNASSNAFDSHSLSSSSRSNSPQQQLLRHDTCQKVQQDEIFENIDEMIRSYYCLNTGTNGMGSQTLNHTHMYSTPSTSMDHSEEELLKQVFSHLRQDSSFFPMQPLHQTTSNLLQTSSSMTTPHENPNGSSGREDMAMFQLIDEVLKDCPSSLGLKWSSNAMLQQQQPSVSSMTLLNVSDQKQLSSSANHLKTTESQYCSSTSTMSPQSSPQLGPIMNHGKSSQKKTSRKKQVAKSLSTSSSPCLSTTSTCTDYSTSTASPSLGKISKPNKLCRNGSNSNYRVRFGHNMFEEITFKKTNPNSKFIIFK</sequence>
<dbReference type="GeneID" id="68104187"/>
<accession>A0AA88KD44</accession>
<feature type="compositionally biased region" description="Low complexity" evidence="1">
    <location>
        <begin position="272"/>
        <end position="284"/>
    </location>
</feature>
<feature type="compositionally biased region" description="Low complexity" evidence="1">
    <location>
        <begin position="78"/>
        <end position="93"/>
    </location>
</feature>
<evidence type="ECO:0000256" key="1">
    <source>
        <dbReference type="SAM" id="MobiDB-lite"/>
    </source>
</evidence>
<name>A0AA88KD44_NAELO</name>
<proteinExistence type="predicted"/>
<feature type="region of interest" description="Disordered" evidence="1">
    <location>
        <begin position="1"/>
        <end position="22"/>
    </location>
</feature>
<feature type="compositionally biased region" description="Basic residues" evidence="1">
    <location>
        <begin position="294"/>
        <end position="305"/>
    </location>
</feature>
<feature type="region of interest" description="Disordered" evidence="1">
    <location>
        <begin position="78"/>
        <end position="103"/>
    </location>
</feature>
<evidence type="ECO:0000313" key="3">
    <source>
        <dbReference type="Proteomes" id="UP000816034"/>
    </source>
</evidence>
<reference evidence="2 3" key="1">
    <citation type="journal article" date="2018" name="BMC Genomics">
        <title>The genome of Naegleria lovaniensis, the basis for a comparative approach to unravel pathogenicity factors of the human pathogenic amoeba N. fowleri.</title>
        <authorList>
            <person name="Liechti N."/>
            <person name="Schurch N."/>
            <person name="Bruggmann R."/>
            <person name="Wittwer M."/>
        </authorList>
    </citation>
    <scope>NUCLEOTIDE SEQUENCE [LARGE SCALE GENOMIC DNA]</scope>
    <source>
        <strain evidence="2 3">ATCC 30569</strain>
    </source>
</reference>
<organism evidence="2 3">
    <name type="scientific">Naegleria lovaniensis</name>
    <name type="common">Amoeba</name>
    <dbReference type="NCBI Taxonomy" id="51637"/>
    <lineage>
        <taxon>Eukaryota</taxon>
        <taxon>Discoba</taxon>
        <taxon>Heterolobosea</taxon>
        <taxon>Tetramitia</taxon>
        <taxon>Eutetramitia</taxon>
        <taxon>Vahlkampfiidae</taxon>
        <taxon>Naegleria</taxon>
    </lineage>
</organism>
<dbReference type="EMBL" id="PYSW02000050">
    <property type="protein sequence ID" value="KAG2373848.1"/>
    <property type="molecule type" value="Genomic_DNA"/>
</dbReference>
<gene>
    <name evidence="2" type="ORF">C9374_011733</name>
</gene>
<dbReference type="Proteomes" id="UP000816034">
    <property type="component" value="Unassembled WGS sequence"/>
</dbReference>
<evidence type="ECO:0000313" key="2">
    <source>
        <dbReference type="EMBL" id="KAG2373848.1"/>
    </source>
</evidence>
<dbReference type="AlphaFoldDB" id="A0AA88KD44"/>
<feature type="region of interest" description="Disordered" evidence="1">
    <location>
        <begin position="267"/>
        <end position="340"/>
    </location>
</feature>
<comment type="caution">
    <text evidence="2">The sequence shown here is derived from an EMBL/GenBank/DDBJ whole genome shotgun (WGS) entry which is preliminary data.</text>
</comment>